<keyword evidence="2" id="KW-0413">Isomerase</keyword>
<dbReference type="AlphaFoldDB" id="A0A6P6AHU1"/>
<dbReference type="GO" id="GO:0016018">
    <property type="term" value="F:cyclosporin A binding"/>
    <property type="evidence" value="ECO:0007669"/>
    <property type="project" value="TreeGrafter"/>
</dbReference>
<keyword evidence="2" id="KW-0697">Rotamase</keyword>
<gene>
    <name evidence="5" type="primary">LOC111309637</name>
</gene>
<dbReference type="PANTHER" id="PTHR11071:SF561">
    <property type="entry name" value="PEPTIDYL-PROLYL CIS-TRANS ISOMERASE D-RELATED"/>
    <property type="match status" value="1"/>
</dbReference>
<name>A0A6P6AHU1_DURZI</name>
<dbReference type="InterPro" id="IPR029000">
    <property type="entry name" value="Cyclophilin-like_dom_sf"/>
</dbReference>
<dbReference type="SUPFAM" id="SSF50891">
    <property type="entry name" value="Cyclophilin-like"/>
    <property type="match status" value="1"/>
</dbReference>
<dbReference type="GO" id="GO:0003755">
    <property type="term" value="F:peptidyl-prolyl cis-trans isomerase activity"/>
    <property type="evidence" value="ECO:0007669"/>
    <property type="project" value="UniProtKB-UniRule"/>
</dbReference>
<reference evidence="5" key="1">
    <citation type="submission" date="2025-08" db="UniProtKB">
        <authorList>
            <consortium name="RefSeq"/>
        </authorList>
    </citation>
    <scope>IDENTIFICATION</scope>
    <source>
        <tissue evidence="5">Fruit stalk</tissue>
    </source>
</reference>
<dbReference type="Gene3D" id="2.40.100.10">
    <property type="entry name" value="Cyclophilin-like"/>
    <property type="match status" value="1"/>
</dbReference>
<dbReference type="EC" id="5.2.1.8" evidence="2"/>
<dbReference type="PANTHER" id="PTHR11071">
    <property type="entry name" value="PEPTIDYL-PROLYL CIS-TRANS ISOMERASE"/>
    <property type="match status" value="1"/>
</dbReference>
<feature type="domain" description="PPIase cyclophilin-type" evidence="3">
    <location>
        <begin position="22"/>
        <end position="109"/>
    </location>
</feature>
<comment type="similarity">
    <text evidence="1 2">Belongs to the cyclophilin-type PPIase family.</text>
</comment>
<organism evidence="4 5">
    <name type="scientific">Durio zibethinus</name>
    <name type="common">Durian</name>
    <dbReference type="NCBI Taxonomy" id="66656"/>
    <lineage>
        <taxon>Eukaryota</taxon>
        <taxon>Viridiplantae</taxon>
        <taxon>Streptophyta</taxon>
        <taxon>Embryophyta</taxon>
        <taxon>Tracheophyta</taxon>
        <taxon>Spermatophyta</taxon>
        <taxon>Magnoliopsida</taxon>
        <taxon>eudicotyledons</taxon>
        <taxon>Gunneridae</taxon>
        <taxon>Pentapetalae</taxon>
        <taxon>rosids</taxon>
        <taxon>malvids</taxon>
        <taxon>Malvales</taxon>
        <taxon>Malvaceae</taxon>
        <taxon>Helicteroideae</taxon>
        <taxon>Durio</taxon>
    </lineage>
</organism>
<dbReference type="InterPro" id="IPR002130">
    <property type="entry name" value="Cyclophilin-type_PPIase_dom"/>
</dbReference>
<protein>
    <recommendedName>
        <fullName evidence="2">Peptidyl-prolyl cis-trans isomerase</fullName>
        <shortName evidence="2">PPIase</shortName>
        <ecNumber evidence="2">5.2.1.8</ecNumber>
    </recommendedName>
</protein>
<dbReference type="RefSeq" id="XP_022764368.1">
    <property type="nucleotide sequence ID" value="XM_022908633.1"/>
</dbReference>
<proteinExistence type="inferred from homology"/>
<evidence type="ECO:0000259" key="3">
    <source>
        <dbReference type="PROSITE" id="PS50072"/>
    </source>
</evidence>
<dbReference type="Pfam" id="PF00160">
    <property type="entry name" value="Pro_isomerase"/>
    <property type="match status" value="1"/>
</dbReference>
<evidence type="ECO:0000256" key="1">
    <source>
        <dbReference type="ARBA" id="ARBA00007365"/>
    </source>
</evidence>
<dbReference type="GO" id="GO:0006457">
    <property type="term" value="P:protein folding"/>
    <property type="evidence" value="ECO:0007669"/>
    <property type="project" value="TreeGrafter"/>
</dbReference>
<dbReference type="PRINTS" id="PR00153">
    <property type="entry name" value="CSAPPISMRASE"/>
</dbReference>
<dbReference type="KEGG" id="dzi:111309637"/>
<dbReference type="GO" id="GO:0005737">
    <property type="term" value="C:cytoplasm"/>
    <property type="evidence" value="ECO:0007669"/>
    <property type="project" value="TreeGrafter"/>
</dbReference>
<dbReference type="Proteomes" id="UP000515121">
    <property type="component" value="Unplaced"/>
</dbReference>
<dbReference type="GeneID" id="111309637"/>
<keyword evidence="4" id="KW-1185">Reference proteome</keyword>
<sequence>MASGGGVEWLVRTPNPKNLIVFFDLTIGSIPAGRIKMEFFADIALKTTENFWKAGLPVGCKGCQFHRFIKDFMIQAGDFIKAHSGPTPIGVSFLSHEQNASGLIISMLY</sequence>
<evidence type="ECO:0000256" key="2">
    <source>
        <dbReference type="RuleBase" id="RU363019"/>
    </source>
</evidence>
<evidence type="ECO:0000313" key="5">
    <source>
        <dbReference type="RefSeq" id="XP_022764368.1"/>
    </source>
</evidence>
<comment type="function">
    <text evidence="2">PPIases accelerate the folding of proteins. It catalyzes the cis-trans isomerization of proline imidic peptide bonds in oligopeptides.</text>
</comment>
<dbReference type="OrthoDB" id="193499at2759"/>
<accession>A0A6P6AHU1</accession>
<comment type="catalytic activity">
    <reaction evidence="2">
        <text>[protein]-peptidylproline (omega=180) = [protein]-peptidylproline (omega=0)</text>
        <dbReference type="Rhea" id="RHEA:16237"/>
        <dbReference type="Rhea" id="RHEA-COMP:10747"/>
        <dbReference type="Rhea" id="RHEA-COMP:10748"/>
        <dbReference type="ChEBI" id="CHEBI:83833"/>
        <dbReference type="ChEBI" id="CHEBI:83834"/>
        <dbReference type="EC" id="5.2.1.8"/>
    </reaction>
</comment>
<dbReference type="PROSITE" id="PS50072">
    <property type="entry name" value="CSA_PPIASE_2"/>
    <property type="match status" value="1"/>
</dbReference>
<evidence type="ECO:0000313" key="4">
    <source>
        <dbReference type="Proteomes" id="UP000515121"/>
    </source>
</evidence>